<protein>
    <submittedName>
        <fullName evidence="1">Uncharacterized protein</fullName>
    </submittedName>
</protein>
<dbReference type="EMBL" id="MU276312">
    <property type="protein sequence ID" value="KAI0039375.1"/>
    <property type="molecule type" value="Genomic_DNA"/>
</dbReference>
<comment type="caution">
    <text evidence="1">The sequence shown here is derived from an EMBL/GenBank/DDBJ whole genome shotgun (WGS) entry which is preliminary data.</text>
</comment>
<name>A0ACB8R6I5_9AGAM</name>
<sequence length="519" mass="55988">MRACIRNADGTKISTDEWRAIKDFAHLSVVKLLELPEPADRQFHSKGKTRTRMYFRNGHLTEYLQELTQLEKRAPILSLCSGQWKADYLIGQLLTSDGKRNKKRGGSVTGSSSQPEKRRRGAVKESLGHDNGGNDSSQRRPTPPIPGLSEPVLQRGEAAQHCPEPATPHATQLSQLDDEFNSENEAQRRPEPATPARESESQTSVQHGSTASPSSPRQPLGASPTSALPMASSELSSVSLRSEVPSGPTAIDITYIKVNSTVDSLLGIMKTEFPSDDAIDLLQSMKLNMSFGAGQASENALLLLARIENADPNNPELSEEETDSCWGHQQFTAGTLSLRGALVSWDSIGSVAVACQFIAAAIKTCRVARHICFVRKKTPASFLSDAYLRETIERLWALWKDAGAPVFKGKKPEDIAAENDAGNPMKSDAGTAASETLNDGVTATAASLQTLKMPQLKSWMKTHNLVLPRGSKQRKEDLIAAILAAPLSAQPSPADVDVILGPSGGKPRSKRPPALEPGP</sequence>
<proteinExistence type="predicted"/>
<reference evidence="1" key="1">
    <citation type="submission" date="2021-02" db="EMBL/GenBank/DDBJ databases">
        <authorList>
            <consortium name="DOE Joint Genome Institute"/>
            <person name="Ahrendt S."/>
            <person name="Looney B.P."/>
            <person name="Miyauchi S."/>
            <person name="Morin E."/>
            <person name="Drula E."/>
            <person name="Courty P.E."/>
            <person name="Chicoki N."/>
            <person name="Fauchery L."/>
            <person name="Kohler A."/>
            <person name="Kuo A."/>
            <person name="Labutti K."/>
            <person name="Pangilinan J."/>
            <person name="Lipzen A."/>
            <person name="Riley R."/>
            <person name="Andreopoulos W."/>
            <person name="He G."/>
            <person name="Johnson J."/>
            <person name="Barry K.W."/>
            <person name="Grigoriev I.V."/>
            <person name="Nagy L."/>
            <person name="Hibbett D."/>
            <person name="Henrissat B."/>
            <person name="Matheny P.B."/>
            <person name="Labbe J."/>
            <person name="Martin F."/>
        </authorList>
    </citation>
    <scope>NUCLEOTIDE SEQUENCE</scope>
    <source>
        <strain evidence="1">FP105234-sp</strain>
    </source>
</reference>
<accession>A0ACB8R6I5</accession>
<keyword evidence="2" id="KW-1185">Reference proteome</keyword>
<evidence type="ECO:0000313" key="2">
    <source>
        <dbReference type="Proteomes" id="UP000814033"/>
    </source>
</evidence>
<reference evidence="1" key="2">
    <citation type="journal article" date="2022" name="New Phytol.">
        <title>Evolutionary transition to the ectomycorrhizal habit in the genomes of a hyperdiverse lineage of mushroom-forming fungi.</title>
        <authorList>
            <person name="Looney B."/>
            <person name="Miyauchi S."/>
            <person name="Morin E."/>
            <person name="Drula E."/>
            <person name="Courty P.E."/>
            <person name="Kohler A."/>
            <person name="Kuo A."/>
            <person name="LaButti K."/>
            <person name="Pangilinan J."/>
            <person name="Lipzen A."/>
            <person name="Riley R."/>
            <person name="Andreopoulos W."/>
            <person name="He G."/>
            <person name="Johnson J."/>
            <person name="Nolan M."/>
            <person name="Tritt A."/>
            <person name="Barry K.W."/>
            <person name="Grigoriev I.V."/>
            <person name="Nagy L.G."/>
            <person name="Hibbett D."/>
            <person name="Henrissat B."/>
            <person name="Matheny P.B."/>
            <person name="Labbe J."/>
            <person name="Martin F.M."/>
        </authorList>
    </citation>
    <scope>NUCLEOTIDE SEQUENCE</scope>
    <source>
        <strain evidence="1">FP105234-sp</strain>
    </source>
</reference>
<organism evidence="1 2">
    <name type="scientific">Auriscalpium vulgare</name>
    <dbReference type="NCBI Taxonomy" id="40419"/>
    <lineage>
        <taxon>Eukaryota</taxon>
        <taxon>Fungi</taxon>
        <taxon>Dikarya</taxon>
        <taxon>Basidiomycota</taxon>
        <taxon>Agaricomycotina</taxon>
        <taxon>Agaricomycetes</taxon>
        <taxon>Russulales</taxon>
        <taxon>Auriscalpiaceae</taxon>
        <taxon>Auriscalpium</taxon>
    </lineage>
</organism>
<dbReference type="Proteomes" id="UP000814033">
    <property type="component" value="Unassembled WGS sequence"/>
</dbReference>
<gene>
    <name evidence="1" type="ORF">FA95DRAFT_1612614</name>
</gene>
<evidence type="ECO:0000313" key="1">
    <source>
        <dbReference type="EMBL" id="KAI0039375.1"/>
    </source>
</evidence>